<keyword evidence="1" id="KW-0863">Zinc-finger</keyword>
<dbReference type="PANTHER" id="PTHR37535:SF3">
    <property type="entry name" value="FLUG DOMAIN-CONTAINING PROTEIN"/>
    <property type="match status" value="1"/>
</dbReference>
<protein>
    <recommendedName>
        <fullName evidence="3">C2H2-type domain-containing protein</fullName>
    </recommendedName>
</protein>
<dbReference type="PROSITE" id="PS50157">
    <property type="entry name" value="ZINC_FINGER_C2H2_2"/>
    <property type="match status" value="1"/>
</dbReference>
<feature type="compositionally biased region" description="Low complexity" evidence="2">
    <location>
        <begin position="937"/>
        <end position="952"/>
    </location>
</feature>
<sequence>MVCIISQHGEMPDSANGNEAEGFYGYDAEAGWAMDFYDEPLSNLVQEFSTEKTEEYEILPDDPESEQRRFQEKLEGFMQEQLPDLREPAKKTKEAQRSIWEAWKGYVSRNARKDPNQVILDLCRQLREAESICQAFLENYVERSVKPRLSLGPNEMENVRTVTSVNSVMQHWELLVGAAEREVLQRMRFKDSENTSLWRLAYKKKEDGIAEGPGMKIRRWIEGDMADKYSLLREQTFVKVEATIHDILLMLDILWTRAEDILCDPSTRLAMQQAIILDSMGGWRSGSLMEFCYQNVEVAVVRDPENHERTTLIAEITVQQNKRPSKRAQKSQDQIMSFTVTCVPCEKICLLRSLIACALQAGAFEAGFDSFETLLKQPKLENVDYVPLRWKEGMAKKPIIPIKYYTFWRIWHRILFVMGCRSPFRPYSMRVGTNCRLDGPLTPALQSYISSNTPAVRAKSYQPRHVSEDLARLAFGDLAGRKDELNQFLRQSTYKRDDQAPLYPTAGDLAGFEKRKDVSLLREKHREAIVQHGSGSSAAKRAGAKVWDRVNALSALAVNVRRRAYFERVDRLRARGISTAIAPIPSTNPHRKTSQSRYSLAAAVKIGRYLQGRASDTQPDSTVYVDSLMAYLANRNVFDEPILVSPIAGSHVRGKRSHRETERLAQCLLCGHRFARRTNLTRHCDTTHRNQFQKPFACPECTKAGKHHVIQDRQGWSSHVARCHGEDNAPNFSRGQRPPMSKESRCLICSAWISGGHNLTKHIRLVHEKTGLFEKPFFCPECFRQGMQNEVADRKNWTSHVKWHHKPTSIENKPVGERTVCLICTDEFTRSRFMDHFVSVHLRQQRIFEKPFDCPTCRHKGRTILVTSMGDWFCHVAAEHQSQDEIVINKIEHAEGDPGHAESQRETSELQRLSVKRYIDLSGEETGGRPRSRRKYSLSPPSSVSLTSSAATETGCTVSTRASTPPSDLETFVIDPRLLQIHSQCPVEQGADEDALGEWYNSG</sequence>
<dbReference type="AlphaFoldDB" id="A0A166QRW9"/>
<evidence type="ECO:0000313" key="4">
    <source>
        <dbReference type="EMBL" id="KZL68278.1"/>
    </source>
</evidence>
<dbReference type="STRING" id="708197.A0A166QRW9"/>
<dbReference type="PROSITE" id="PS00028">
    <property type="entry name" value="ZINC_FINGER_C2H2_1"/>
    <property type="match status" value="2"/>
</dbReference>
<keyword evidence="1" id="KW-0479">Metal-binding</keyword>
<feature type="domain" description="C2H2-type" evidence="3">
    <location>
        <begin position="665"/>
        <end position="693"/>
    </location>
</feature>
<dbReference type="Proteomes" id="UP000076552">
    <property type="component" value="Unassembled WGS sequence"/>
</dbReference>
<dbReference type="SMART" id="SM00355">
    <property type="entry name" value="ZnF_C2H2"/>
    <property type="match status" value="5"/>
</dbReference>
<comment type="caution">
    <text evidence="4">The sequence shown here is derived from an EMBL/GenBank/DDBJ whole genome shotgun (WGS) entry which is preliminary data.</text>
</comment>
<keyword evidence="5" id="KW-1185">Reference proteome</keyword>
<dbReference type="GO" id="GO:0008270">
    <property type="term" value="F:zinc ion binding"/>
    <property type="evidence" value="ECO:0007669"/>
    <property type="project" value="UniProtKB-KW"/>
</dbReference>
<dbReference type="EMBL" id="LFIV01000125">
    <property type="protein sequence ID" value="KZL68278.1"/>
    <property type="molecule type" value="Genomic_DNA"/>
</dbReference>
<evidence type="ECO:0000259" key="3">
    <source>
        <dbReference type="PROSITE" id="PS50157"/>
    </source>
</evidence>
<evidence type="ECO:0000313" key="5">
    <source>
        <dbReference type="Proteomes" id="UP000076552"/>
    </source>
</evidence>
<dbReference type="PANTHER" id="PTHR37535">
    <property type="entry name" value="FLUG DOMAIN PROTEIN"/>
    <property type="match status" value="1"/>
</dbReference>
<organism evidence="4 5">
    <name type="scientific">Colletotrichum tofieldiae</name>
    <dbReference type="NCBI Taxonomy" id="708197"/>
    <lineage>
        <taxon>Eukaryota</taxon>
        <taxon>Fungi</taxon>
        <taxon>Dikarya</taxon>
        <taxon>Ascomycota</taxon>
        <taxon>Pezizomycotina</taxon>
        <taxon>Sordariomycetes</taxon>
        <taxon>Hypocreomycetidae</taxon>
        <taxon>Glomerellales</taxon>
        <taxon>Glomerellaceae</taxon>
        <taxon>Colletotrichum</taxon>
        <taxon>Colletotrichum spaethianum species complex</taxon>
    </lineage>
</organism>
<evidence type="ECO:0000256" key="1">
    <source>
        <dbReference type="PROSITE-ProRule" id="PRU00042"/>
    </source>
</evidence>
<keyword evidence="1" id="KW-0862">Zinc</keyword>
<feature type="region of interest" description="Disordered" evidence="2">
    <location>
        <begin position="921"/>
        <end position="969"/>
    </location>
</feature>
<reference evidence="4 5" key="1">
    <citation type="submission" date="2015-06" db="EMBL/GenBank/DDBJ databases">
        <title>Survival trade-offs in plant roots during colonization by closely related pathogenic and mutualistic fungi.</title>
        <authorList>
            <person name="Hacquard S."/>
            <person name="Kracher B."/>
            <person name="Hiruma K."/>
            <person name="Weinman A."/>
            <person name="Muench P."/>
            <person name="Garrido Oter R."/>
            <person name="Ver Loren van Themaat E."/>
            <person name="Dallerey J.-F."/>
            <person name="Damm U."/>
            <person name="Henrissat B."/>
            <person name="Lespinet O."/>
            <person name="Thon M."/>
            <person name="Kemen E."/>
            <person name="McHardy A.C."/>
            <person name="Schulze-Lefert P."/>
            <person name="O'Connell R.J."/>
        </authorList>
    </citation>
    <scope>NUCLEOTIDE SEQUENCE [LARGE SCALE GENOMIC DNA]</scope>
    <source>
        <strain evidence="4 5">0861</strain>
    </source>
</reference>
<evidence type="ECO:0000256" key="2">
    <source>
        <dbReference type="SAM" id="MobiDB-lite"/>
    </source>
</evidence>
<accession>A0A166QRW9</accession>
<dbReference type="InterPro" id="IPR021842">
    <property type="entry name" value="DUF3435"/>
</dbReference>
<dbReference type="Gene3D" id="3.30.160.60">
    <property type="entry name" value="Classic Zinc Finger"/>
    <property type="match status" value="2"/>
</dbReference>
<proteinExistence type="predicted"/>
<name>A0A166QRW9_9PEZI</name>
<dbReference type="Pfam" id="PF11917">
    <property type="entry name" value="DUF3435"/>
    <property type="match status" value="1"/>
</dbReference>
<dbReference type="InterPro" id="IPR013087">
    <property type="entry name" value="Znf_C2H2_type"/>
</dbReference>
<gene>
    <name evidence="4" type="ORF">CT0861_09103</name>
</gene>
<feature type="compositionally biased region" description="Polar residues" evidence="2">
    <location>
        <begin position="954"/>
        <end position="966"/>
    </location>
</feature>